<evidence type="ECO:0000256" key="1">
    <source>
        <dbReference type="SAM" id="Phobius"/>
    </source>
</evidence>
<keyword evidence="3" id="KW-1185">Reference proteome</keyword>
<accession>A0A250KNM3</accession>
<dbReference type="AlphaFoldDB" id="A0A250KNM3"/>
<keyword evidence="1" id="KW-0472">Membrane</keyword>
<protein>
    <recommendedName>
        <fullName evidence="4">Thioredoxin domain-containing protein</fullName>
    </recommendedName>
</protein>
<organism evidence="2 3">
    <name type="scientific">Methylocaldum marinum</name>
    <dbReference type="NCBI Taxonomy" id="1432792"/>
    <lineage>
        <taxon>Bacteria</taxon>
        <taxon>Pseudomonadati</taxon>
        <taxon>Pseudomonadota</taxon>
        <taxon>Gammaproteobacteria</taxon>
        <taxon>Methylococcales</taxon>
        <taxon>Methylococcaceae</taxon>
        <taxon>Methylocaldum</taxon>
    </lineage>
</organism>
<evidence type="ECO:0008006" key="4">
    <source>
        <dbReference type="Google" id="ProtNLM"/>
    </source>
</evidence>
<feature type="transmembrane region" description="Helical" evidence="1">
    <location>
        <begin position="214"/>
        <end position="232"/>
    </location>
</feature>
<dbReference type="OrthoDB" id="9798180at2"/>
<dbReference type="InterPro" id="IPR036249">
    <property type="entry name" value="Thioredoxin-like_sf"/>
</dbReference>
<dbReference type="KEGG" id="mmai:sS8_1226"/>
<gene>
    <name evidence="2" type="ORF">sS8_1226</name>
</gene>
<dbReference type="EMBL" id="AP017928">
    <property type="protein sequence ID" value="BBA33188.1"/>
    <property type="molecule type" value="Genomic_DNA"/>
</dbReference>
<keyword evidence="1" id="KW-0812">Transmembrane</keyword>
<sequence length="407" mass="45843">MRYGRNSIYQPYLVFFWLFCAAGYTNAEIPDELKIDVYFFWKDGCPHCQREKEFLRRWAGEDESIRIHYLEISRETGNYDVFAGLVRYFGIERPGVPLTVVGETFFDGYNDDSTTGAEIRSAARACQQVLCKDLVWPLLTGEAKLPAHDLSRPVAKTPEVLKLPIFGEVTIAKVSLPLLTLMLAAVDGFNPCAMWTLLFLISLLVGLRNRFRMWVLGSAFIVASAAVYYLFMAAWLNLLLFFGMLLWIRALVGMLALGGGAYYLYEYFANPEAICKVTAPESRQRIFQRLRSLASEQRFLLALSGIVLLAVAVNLVELICSAGIPAVYTQVLALSELPTWQYHAYLGLYILVFMLDDLFVFFVAMQTLRVTGLTGAYVRHAHAIGGAVLIVIGLLLLFRPEWLAFSV</sequence>
<feature type="transmembrane region" description="Helical" evidence="1">
    <location>
        <begin position="344"/>
        <end position="365"/>
    </location>
</feature>
<reference evidence="2 3" key="1">
    <citation type="submission" date="2016-12" db="EMBL/GenBank/DDBJ databases">
        <title>Genome sequencing of Methylocaldum marinum.</title>
        <authorList>
            <person name="Takeuchi M."/>
            <person name="Kamagata Y."/>
            <person name="Hiraoka S."/>
            <person name="Oshima K."/>
            <person name="Hattori M."/>
            <person name="Iwasaki W."/>
        </authorList>
    </citation>
    <scope>NUCLEOTIDE SEQUENCE [LARGE SCALE GENOMIC DNA]</scope>
    <source>
        <strain evidence="2 3">S8</strain>
    </source>
</reference>
<evidence type="ECO:0000313" key="2">
    <source>
        <dbReference type="EMBL" id="BBA33188.1"/>
    </source>
</evidence>
<evidence type="ECO:0000313" key="3">
    <source>
        <dbReference type="Proteomes" id="UP000266313"/>
    </source>
</evidence>
<proteinExistence type="predicted"/>
<dbReference type="Gene3D" id="3.40.30.10">
    <property type="entry name" value="Glutaredoxin"/>
    <property type="match status" value="1"/>
</dbReference>
<feature type="transmembrane region" description="Helical" evidence="1">
    <location>
        <begin position="299"/>
        <end position="324"/>
    </location>
</feature>
<feature type="transmembrane region" description="Helical" evidence="1">
    <location>
        <begin position="238"/>
        <end position="265"/>
    </location>
</feature>
<dbReference type="RefSeq" id="WP_119628829.1">
    <property type="nucleotide sequence ID" value="NZ_AP017928.1"/>
</dbReference>
<name>A0A250KNM3_9GAMM</name>
<dbReference type="Proteomes" id="UP000266313">
    <property type="component" value="Chromosome"/>
</dbReference>
<dbReference type="SUPFAM" id="SSF52833">
    <property type="entry name" value="Thioredoxin-like"/>
    <property type="match status" value="1"/>
</dbReference>
<keyword evidence="1" id="KW-1133">Transmembrane helix</keyword>
<feature type="transmembrane region" description="Helical" evidence="1">
    <location>
        <begin position="377"/>
        <end position="398"/>
    </location>
</feature>
<feature type="transmembrane region" description="Helical" evidence="1">
    <location>
        <begin position="188"/>
        <end position="207"/>
    </location>
</feature>